<dbReference type="RefSeq" id="WP_096040022.1">
    <property type="nucleotide sequence ID" value="NZ_CBCPKB010000021.1"/>
</dbReference>
<dbReference type="PROSITE" id="PS50893">
    <property type="entry name" value="ABC_TRANSPORTER_2"/>
    <property type="match status" value="1"/>
</dbReference>
<dbReference type="Proteomes" id="UP000501558">
    <property type="component" value="Chromosome"/>
</dbReference>
<evidence type="ECO:0000313" key="6">
    <source>
        <dbReference type="EMBL" id="QIW57802.1"/>
    </source>
</evidence>
<dbReference type="GO" id="GO:0016887">
    <property type="term" value="F:ATP hydrolysis activity"/>
    <property type="evidence" value="ECO:0007669"/>
    <property type="project" value="InterPro"/>
</dbReference>
<dbReference type="SMART" id="SM00382">
    <property type="entry name" value="AAA"/>
    <property type="match status" value="1"/>
</dbReference>
<dbReference type="KEGG" id="lrn:CMV25_07215"/>
<dbReference type="Proteomes" id="UP000501945">
    <property type="component" value="Chromosome"/>
</dbReference>
<organism evidence="6 7">
    <name type="scientific">Pseudolactococcus raffinolactis</name>
    <dbReference type="NCBI Taxonomy" id="1366"/>
    <lineage>
        <taxon>Bacteria</taxon>
        <taxon>Bacillati</taxon>
        <taxon>Bacillota</taxon>
        <taxon>Bacilli</taxon>
        <taxon>Lactobacillales</taxon>
        <taxon>Streptococcaceae</taxon>
        <taxon>Pseudolactococcus</taxon>
    </lineage>
</organism>
<dbReference type="InterPro" id="IPR027417">
    <property type="entry name" value="P-loop_NTPase"/>
</dbReference>
<dbReference type="EMBL" id="CP047616">
    <property type="protein sequence ID" value="QIW53252.1"/>
    <property type="molecule type" value="Genomic_DNA"/>
</dbReference>
<dbReference type="InterPro" id="IPR003593">
    <property type="entry name" value="AAA+_ATPase"/>
</dbReference>
<dbReference type="AlphaFoldDB" id="A0A290PZN9"/>
<evidence type="ECO:0000256" key="3">
    <source>
        <dbReference type="ARBA" id="ARBA00022840"/>
    </source>
</evidence>
<evidence type="ECO:0000256" key="1">
    <source>
        <dbReference type="ARBA" id="ARBA00022448"/>
    </source>
</evidence>
<reference evidence="7 8" key="1">
    <citation type="submission" date="2019-12" db="EMBL/GenBank/DDBJ databases">
        <title>Whole genome sequences of Lactococcus raffinolactis strains isolated from sewage.</title>
        <authorList>
            <person name="Ybazeta G."/>
            <person name="Ross M."/>
            <person name="Brabant-Kirwan D."/>
            <person name="Saleh M."/>
            <person name="Dillon J.A."/>
            <person name="Splinter K."/>
            <person name="Nokhbeh R."/>
        </authorList>
    </citation>
    <scope>NUCLEOTIDE SEQUENCE [LARGE SCALE GENOMIC DNA]</scope>
    <source>
        <strain evidence="6 7">Lr_19_14</strain>
        <strain evidence="5 8">Lr_19_5</strain>
    </source>
</reference>
<keyword evidence="7" id="KW-1185">Reference proteome</keyword>
<name>A0A290PZN9_9LACT</name>
<keyword evidence="1" id="KW-0813">Transport</keyword>
<dbReference type="InterPro" id="IPR003439">
    <property type="entry name" value="ABC_transporter-like_ATP-bd"/>
</dbReference>
<dbReference type="SUPFAM" id="SSF52540">
    <property type="entry name" value="P-loop containing nucleoside triphosphate hydrolases"/>
    <property type="match status" value="1"/>
</dbReference>
<sequence>MTEMKLSNIVAGNLENLSFDITRKGLYGIIGRNGAGKSTLFTLINGEMKLKSGKISGFNRSAYVPNLAIFDENLTAQDYILTLSKDEQEKATAMIQDFAANSFVNKKIKTYSLGMKEIFAFIMTLSISSDLVIVDELMNGMDYGMRKLAFGYLKSISQEKIVLLTSHILEEVYQYSDKIYLLNDSKLAEMPSLEVAKDIMQKNKAFV</sequence>
<gene>
    <name evidence="6" type="ORF">GU334_02195</name>
    <name evidence="5" type="ORF">GU336_03255</name>
</gene>
<evidence type="ECO:0000256" key="2">
    <source>
        <dbReference type="ARBA" id="ARBA00022741"/>
    </source>
</evidence>
<dbReference type="STRING" id="1348633.GCA_001591765_01115"/>
<dbReference type="PANTHER" id="PTHR42939">
    <property type="entry name" value="ABC TRANSPORTER ATP-BINDING PROTEIN ALBC-RELATED"/>
    <property type="match status" value="1"/>
</dbReference>
<dbReference type="EMBL" id="CP047628">
    <property type="protein sequence ID" value="QIW57802.1"/>
    <property type="molecule type" value="Genomic_DNA"/>
</dbReference>
<evidence type="ECO:0000313" key="8">
    <source>
        <dbReference type="Proteomes" id="UP000501945"/>
    </source>
</evidence>
<accession>A0A290PZN9</accession>
<dbReference type="Pfam" id="PF00005">
    <property type="entry name" value="ABC_tran"/>
    <property type="match status" value="1"/>
</dbReference>
<evidence type="ECO:0000313" key="5">
    <source>
        <dbReference type="EMBL" id="QIW53252.1"/>
    </source>
</evidence>
<protein>
    <submittedName>
        <fullName evidence="6">ATP-binding cassette domain-containing protein</fullName>
    </submittedName>
</protein>
<feature type="domain" description="ABC transporter" evidence="4">
    <location>
        <begin position="4"/>
        <end position="207"/>
    </location>
</feature>
<proteinExistence type="predicted"/>
<keyword evidence="2" id="KW-0547">Nucleotide-binding</keyword>
<dbReference type="InterPro" id="IPR051782">
    <property type="entry name" value="ABC_Transporter_VariousFunc"/>
</dbReference>
<evidence type="ECO:0000259" key="4">
    <source>
        <dbReference type="PROSITE" id="PS50893"/>
    </source>
</evidence>
<dbReference type="PANTHER" id="PTHR42939:SF1">
    <property type="entry name" value="ABC TRANSPORTER ATP-BINDING PROTEIN ALBC-RELATED"/>
    <property type="match status" value="1"/>
</dbReference>
<dbReference type="GO" id="GO:0005524">
    <property type="term" value="F:ATP binding"/>
    <property type="evidence" value="ECO:0007669"/>
    <property type="project" value="UniProtKB-KW"/>
</dbReference>
<evidence type="ECO:0000313" key="7">
    <source>
        <dbReference type="Proteomes" id="UP000501558"/>
    </source>
</evidence>
<dbReference type="Gene3D" id="3.40.50.300">
    <property type="entry name" value="P-loop containing nucleotide triphosphate hydrolases"/>
    <property type="match status" value="1"/>
</dbReference>
<keyword evidence="3 6" id="KW-0067">ATP-binding</keyword>